<dbReference type="PANTHER" id="PTHR28232:SF1">
    <property type="entry name" value="TRANSCRIPTIONAL REGULATORY PROTEIN RXT2"/>
    <property type="match status" value="1"/>
</dbReference>
<dbReference type="GO" id="GO:0033698">
    <property type="term" value="C:Rpd3L complex"/>
    <property type="evidence" value="ECO:0007669"/>
    <property type="project" value="TreeGrafter"/>
</dbReference>
<reference evidence="2 3" key="1">
    <citation type="journal article" date="2019" name="Front. Genet.">
        <title>Whole-Genome Sequencing of the Opportunistic Yeast Pathogen Candida inconspicua Uncovers Its Hybrid Origin.</title>
        <authorList>
            <person name="Mixao V."/>
            <person name="Hansen A.P."/>
            <person name="Saus E."/>
            <person name="Boekhout T."/>
            <person name="Lass-Florl C."/>
            <person name="Gabaldon T."/>
        </authorList>
    </citation>
    <scope>NUCLEOTIDE SEQUENCE [LARGE SCALE GENOMIC DNA]</scope>
    <source>
        <strain evidence="2 3">CBS 180</strain>
    </source>
</reference>
<dbReference type="Proteomes" id="UP000307173">
    <property type="component" value="Unassembled WGS sequence"/>
</dbReference>
<dbReference type="OrthoDB" id="2405722at2759"/>
<proteinExistence type="predicted"/>
<evidence type="ECO:0000259" key="1">
    <source>
        <dbReference type="Pfam" id="PF08595"/>
    </source>
</evidence>
<protein>
    <recommendedName>
        <fullName evidence="1">Transcriptional regulatory protein RXT2 N-terminal domain-containing protein</fullName>
    </recommendedName>
</protein>
<evidence type="ECO:0000313" key="2">
    <source>
        <dbReference type="EMBL" id="TID15003.1"/>
    </source>
</evidence>
<dbReference type="PANTHER" id="PTHR28232">
    <property type="entry name" value="TRANSCRIPTIONAL REGULATORY PROTEIN RXT2"/>
    <property type="match status" value="1"/>
</dbReference>
<evidence type="ECO:0000313" key="3">
    <source>
        <dbReference type="Proteomes" id="UP000307173"/>
    </source>
</evidence>
<feature type="domain" description="Transcriptional regulatory protein RXT2 N-terminal" evidence="1">
    <location>
        <begin position="86"/>
        <end position="193"/>
    </location>
</feature>
<dbReference type="EMBL" id="SELW01000657">
    <property type="protein sequence ID" value="TID15003.1"/>
    <property type="molecule type" value="Genomic_DNA"/>
</dbReference>
<keyword evidence="3" id="KW-1185">Reference proteome</keyword>
<sequence length="309" mass="35555">MALTDSEIKSLKVDILRLKEKISSEKELVTFAPVPNANGAAETTENSEKLYRMKLNPPTHNFKLTSVKLYDDVTKEEETKLVYTCNNVGTALDDKIKQQVDDEFGSDLESDSDAIGDLDHNDYDESFKEFMNSIKIDELLRPITKPSDVVNIKPVSQIYKAKFLSKLSNNTVELIEREQEMVNLLNKTMDIFLNANPEHLAADNLGLPEYDHKLDLEKVEQGNSQDAPDTQACDDPFFKPPNYESNPGFDDIHPDEIDETRHLLQIALQRNEEYIRSLMQIRSGFLHADNYREQIYMWCKEMNENEINQ</sequence>
<dbReference type="InterPro" id="IPR039602">
    <property type="entry name" value="Rxt2"/>
</dbReference>
<gene>
    <name evidence="2" type="ORF">CANINC_004674</name>
</gene>
<organism evidence="2 3">
    <name type="scientific">Pichia inconspicua</name>
    <dbReference type="NCBI Taxonomy" id="52247"/>
    <lineage>
        <taxon>Eukaryota</taxon>
        <taxon>Fungi</taxon>
        <taxon>Dikarya</taxon>
        <taxon>Ascomycota</taxon>
        <taxon>Saccharomycotina</taxon>
        <taxon>Pichiomycetes</taxon>
        <taxon>Pichiales</taxon>
        <taxon>Pichiaceae</taxon>
        <taxon>Pichia</taxon>
    </lineage>
</organism>
<comment type="caution">
    <text evidence="2">The sequence shown here is derived from an EMBL/GenBank/DDBJ whole genome shotgun (WGS) entry which is preliminary data.</text>
</comment>
<dbReference type="Pfam" id="PF08595">
    <property type="entry name" value="RXT2_N"/>
    <property type="match status" value="1"/>
</dbReference>
<accession>A0A4T0WVY0</accession>
<dbReference type="InterPro" id="IPR013904">
    <property type="entry name" value="RXT2_N"/>
</dbReference>
<dbReference type="STRING" id="52247.A0A4T0WVY0"/>
<name>A0A4T0WVY0_9ASCO</name>
<dbReference type="AlphaFoldDB" id="A0A4T0WVY0"/>
<dbReference type="GO" id="GO:0005829">
    <property type="term" value="C:cytosol"/>
    <property type="evidence" value="ECO:0007669"/>
    <property type="project" value="TreeGrafter"/>
</dbReference>